<evidence type="ECO:0000313" key="1">
    <source>
        <dbReference type="EMBL" id="GFO36135.1"/>
    </source>
</evidence>
<evidence type="ECO:0000313" key="2">
    <source>
        <dbReference type="Proteomes" id="UP000735302"/>
    </source>
</evidence>
<reference evidence="1 2" key="1">
    <citation type="journal article" date="2021" name="Elife">
        <title>Chloroplast acquisition without the gene transfer in kleptoplastic sea slugs, Plakobranchus ocellatus.</title>
        <authorList>
            <person name="Maeda T."/>
            <person name="Takahashi S."/>
            <person name="Yoshida T."/>
            <person name="Shimamura S."/>
            <person name="Takaki Y."/>
            <person name="Nagai Y."/>
            <person name="Toyoda A."/>
            <person name="Suzuki Y."/>
            <person name="Arimoto A."/>
            <person name="Ishii H."/>
            <person name="Satoh N."/>
            <person name="Nishiyama T."/>
            <person name="Hasebe M."/>
            <person name="Maruyama T."/>
            <person name="Minagawa J."/>
            <person name="Obokata J."/>
            <person name="Shigenobu S."/>
        </authorList>
    </citation>
    <scope>NUCLEOTIDE SEQUENCE [LARGE SCALE GENOMIC DNA]</scope>
</reference>
<organism evidence="1 2">
    <name type="scientific">Plakobranchus ocellatus</name>
    <dbReference type="NCBI Taxonomy" id="259542"/>
    <lineage>
        <taxon>Eukaryota</taxon>
        <taxon>Metazoa</taxon>
        <taxon>Spiralia</taxon>
        <taxon>Lophotrochozoa</taxon>
        <taxon>Mollusca</taxon>
        <taxon>Gastropoda</taxon>
        <taxon>Heterobranchia</taxon>
        <taxon>Euthyneura</taxon>
        <taxon>Panpulmonata</taxon>
        <taxon>Sacoglossa</taxon>
        <taxon>Placobranchoidea</taxon>
        <taxon>Plakobranchidae</taxon>
        <taxon>Plakobranchus</taxon>
    </lineage>
</organism>
<keyword evidence="2" id="KW-1185">Reference proteome</keyword>
<dbReference type="EMBL" id="BLXT01007044">
    <property type="protein sequence ID" value="GFO36135.1"/>
    <property type="molecule type" value="Genomic_DNA"/>
</dbReference>
<proteinExistence type="predicted"/>
<accession>A0AAV4CWA0</accession>
<dbReference type="Proteomes" id="UP000735302">
    <property type="component" value="Unassembled WGS sequence"/>
</dbReference>
<sequence length="82" mass="9551">MIPSFSALFTPRRQWCAQTRTRDSKVPAHLRRGRKPWCYECHRLELRGNSAKACLNLIRCQPNHRTLSRASQGLRCEISSIQ</sequence>
<dbReference type="AlphaFoldDB" id="A0AAV4CWA0"/>
<gene>
    <name evidence="1" type="ORF">PoB_006264000</name>
</gene>
<name>A0AAV4CWA0_9GAST</name>
<comment type="caution">
    <text evidence="1">The sequence shown here is derived from an EMBL/GenBank/DDBJ whole genome shotgun (WGS) entry which is preliminary data.</text>
</comment>
<protein>
    <submittedName>
        <fullName evidence="1">Uncharacterized protein</fullName>
    </submittedName>
</protein>